<evidence type="ECO:0000256" key="3">
    <source>
        <dbReference type="ARBA" id="ARBA00022989"/>
    </source>
</evidence>
<feature type="domain" description="Methylamine utilisation protein MauE" evidence="6">
    <location>
        <begin position="3"/>
        <end position="121"/>
    </location>
</feature>
<dbReference type="InterPro" id="IPR009908">
    <property type="entry name" value="Methylamine_util_MauE"/>
</dbReference>
<evidence type="ECO:0000256" key="4">
    <source>
        <dbReference type="ARBA" id="ARBA00023136"/>
    </source>
</evidence>
<name>A0A0N1J0A6_9BACI</name>
<evidence type="ECO:0000256" key="1">
    <source>
        <dbReference type="ARBA" id="ARBA00004141"/>
    </source>
</evidence>
<protein>
    <recommendedName>
        <fullName evidence="6">Methylamine utilisation protein MauE domain-containing protein</fullName>
    </recommendedName>
</protein>
<reference evidence="7 8" key="1">
    <citation type="submission" date="2015-07" db="EMBL/GenBank/DDBJ databases">
        <title>Genome sequencing project for genomic taxonomy and phylogenomics of Bacillus-like bacteria.</title>
        <authorList>
            <person name="Liu B."/>
            <person name="Wang J."/>
            <person name="Zhu Y."/>
            <person name="Liu G."/>
            <person name="Chen Q."/>
            <person name="Chen Z."/>
            <person name="Che J."/>
            <person name="Ge C."/>
            <person name="Shi H."/>
            <person name="Pan Z."/>
            <person name="Liu X."/>
        </authorList>
    </citation>
    <scope>NUCLEOTIDE SEQUENCE [LARGE SCALE GENOMIC DNA]</scope>
    <source>
        <strain evidence="7 8">DSM 54</strain>
    </source>
</reference>
<dbReference type="AlphaFoldDB" id="A0A0N1J0A6"/>
<evidence type="ECO:0000256" key="5">
    <source>
        <dbReference type="SAM" id="Phobius"/>
    </source>
</evidence>
<evidence type="ECO:0000313" key="7">
    <source>
        <dbReference type="EMBL" id="KOY83254.1"/>
    </source>
</evidence>
<dbReference type="GO" id="GO:0016020">
    <property type="term" value="C:membrane"/>
    <property type="evidence" value="ECO:0007669"/>
    <property type="project" value="UniProtKB-SubCell"/>
</dbReference>
<keyword evidence="3 5" id="KW-1133">Transmembrane helix</keyword>
<sequence>MIFSMSVGFLLLLSGVMKMLTPNSAANLFVELGLNSFQLSKLLGILFSIVEIFLAISLFLVSESLLVNIISVIIFSIFLLVNIKSLTNKEKKSCSCFGKLLKTELGYGGIVQSLIMLIIVFLNIGTEKPGFLMLVNNKIILHELILVVIVSVLGTITLIFIRSTIDTINNNLLGKL</sequence>
<organism evidence="7 8">
    <name type="scientific">Lysinibacillus macroides</name>
    <dbReference type="NCBI Taxonomy" id="33935"/>
    <lineage>
        <taxon>Bacteria</taxon>
        <taxon>Bacillati</taxon>
        <taxon>Bacillota</taxon>
        <taxon>Bacilli</taxon>
        <taxon>Bacillales</taxon>
        <taxon>Bacillaceae</taxon>
        <taxon>Lysinibacillus</taxon>
    </lineage>
</organism>
<feature type="transmembrane region" description="Helical" evidence="5">
    <location>
        <begin position="42"/>
        <end position="60"/>
    </location>
</feature>
<evidence type="ECO:0000313" key="8">
    <source>
        <dbReference type="Proteomes" id="UP000037977"/>
    </source>
</evidence>
<dbReference type="Pfam" id="PF07291">
    <property type="entry name" value="MauE"/>
    <property type="match status" value="1"/>
</dbReference>
<evidence type="ECO:0000259" key="6">
    <source>
        <dbReference type="Pfam" id="PF07291"/>
    </source>
</evidence>
<feature type="transmembrane region" description="Helical" evidence="5">
    <location>
        <begin position="144"/>
        <end position="165"/>
    </location>
</feature>
<dbReference type="GO" id="GO:0030416">
    <property type="term" value="P:methylamine metabolic process"/>
    <property type="evidence" value="ECO:0007669"/>
    <property type="project" value="InterPro"/>
</dbReference>
<dbReference type="EMBL" id="LGCI01000005">
    <property type="protein sequence ID" value="KOY83254.1"/>
    <property type="molecule type" value="Genomic_DNA"/>
</dbReference>
<keyword evidence="4 5" id="KW-0472">Membrane</keyword>
<accession>A0A0N1J0A6</accession>
<dbReference type="STRING" id="33935.ADM90_08235"/>
<keyword evidence="8" id="KW-1185">Reference proteome</keyword>
<comment type="subcellular location">
    <subcellularLocation>
        <location evidence="1">Membrane</location>
        <topology evidence="1">Multi-pass membrane protein</topology>
    </subcellularLocation>
</comment>
<comment type="caution">
    <text evidence="7">The sequence shown here is derived from an EMBL/GenBank/DDBJ whole genome shotgun (WGS) entry which is preliminary data.</text>
</comment>
<gene>
    <name evidence="7" type="ORF">ADM90_08235</name>
</gene>
<feature type="transmembrane region" description="Helical" evidence="5">
    <location>
        <begin position="105"/>
        <end position="124"/>
    </location>
</feature>
<keyword evidence="2 5" id="KW-0812">Transmembrane</keyword>
<feature type="transmembrane region" description="Helical" evidence="5">
    <location>
        <begin position="65"/>
        <end position="85"/>
    </location>
</feature>
<proteinExistence type="predicted"/>
<evidence type="ECO:0000256" key="2">
    <source>
        <dbReference type="ARBA" id="ARBA00022692"/>
    </source>
</evidence>
<dbReference type="Proteomes" id="UP000037977">
    <property type="component" value="Unassembled WGS sequence"/>
</dbReference>
<dbReference type="RefSeq" id="WP_053994493.1">
    <property type="nucleotide sequence ID" value="NZ_LGCI01000005.1"/>
</dbReference>
<dbReference type="PATRIC" id="fig|33935.3.peg.1108"/>